<dbReference type="AlphaFoldDB" id="A0A9D1FMA2"/>
<evidence type="ECO:0000256" key="3">
    <source>
        <dbReference type="ARBA" id="ARBA00012448"/>
    </source>
</evidence>
<evidence type="ECO:0000259" key="26">
    <source>
        <dbReference type="Pfam" id="PF00912"/>
    </source>
</evidence>
<dbReference type="GO" id="GO:0006508">
    <property type="term" value="P:proteolysis"/>
    <property type="evidence" value="ECO:0007669"/>
    <property type="project" value="UniProtKB-KW"/>
</dbReference>
<evidence type="ECO:0000313" key="28">
    <source>
        <dbReference type="Proteomes" id="UP000824002"/>
    </source>
</evidence>
<keyword evidence="12" id="KW-0133">Cell shape</keyword>
<feature type="region of interest" description="Disordered" evidence="23">
    <location>
        <begin position="708"/>
        <end position="743"/>
    </location>
</feature>
<evidence type="ECO:0000256" key="13">
    <source>
        <dbReference type="ARBA" id="ARBA00022968"/>
    </source>
</evidence>
<feature type="transmembrane region" description="Helical" evidence="24">
    <location>
        <begin position="30"/>
        <end position="54"/>
    </location>
</feature>
<evidence type="ECO:0000313" key="27">
    <source>
        <dbReference type="EMBL" id="HIS76421.1"/>
    </source>
</evidence>
<evidence type="ECO:0000256" key="20">
    <source>
        <dbReference type="ARBA" id="ARBA00034000"/>
    </source>
</evidence>
<evidence type="ECO:0000256" key="11">
    <source>
        <dbReference type="ARBA" id="ARBA00022801"/>
    </source>
</evidence>
<evidence type="ECO:0000256" key="6">
    <source>
        <dbReference type="ARBA" id="ARBA00022645"/>
    </source>
</evidence>
<feature type="domain" description="Penicillin-binding protein transpeptidase" evidence="25">
    <location>
        <begin position="379"/>
        <end position="615"/>
    </location>
</feature>
<dbReference type="GO" id="GO:0008360">
    <property type="term" value="P:regulation of cell shape"/>
    <property type="evidence" value="ECO:0007669"/>
    <property type="project" value="UniProtKB-KW"/>
</dbReference>
<evidence type="ECO:0000256" key="14">
    <source>
        <dbReference type="ARBA" id="ARBA00022984"/>
    </source>
</evidence>
<evidence type="ECO:0000256" key="18">
    <source>
        <dbReference type="ARBA" id="ARBA00023268"/>
    </source>
</evidence>
<keyword evidence="7" id="KW-0645">Protease</keyword>
<evidence type="ECO:0000256" key="5">
    <source>
        <dbReference type="ARBA" id="ARBA00022475"/>
    </source>
</evidence>
<keyword evidence="15 24" id="KW-1133">Transmembrane helix</keyword>
<comment type="function">
    <text evidence="1">Cell wall formation. Synthesis of cross-linked peptidoglycan from the lipid intermediates. The enzyme has a penicillin-insensitive transglycosylase N-terminal domain (formation of linear glycan strands) and a penicillin-sensitive transpeptidase C-terminal domain (cross-linking of the peptide subunits).</text>
</comment>
<evidence type="ECO:0000256" key="10">
    <source>
        <dbReference type="ARBA" id="ARBA00022692"/>
    </source>
</evidence>
<keyword evidence="16 24" id="KW-0472">Membrane</keyword>
<dbReference type="PANTHER" id="PTHR32282:SF11">
    <property type="entry name" value="PENICILLIN-BINDING PROTEIN 1B"/>
    <property type="match status" value="1"/>
</dbReference>
<proteinExistence type="predicted"/>
<dbReference type="GO" id="GO:0005886">
    <property type="term" value="C:plasma membrane"/>
    <property type="evidence" value="ECO:0007669"/>
    <property type="project" value="UniProtKB-SubCell"/>
</dbReference>
<feature type="domain" description="Glycosyl transferase family 51" evidence="26">
    <location>
        <begin position="90"/>
        <end position="261"/>
    </location>
</feature>
<dbReference type="Proteomes" id="UP000824002">
    <property type="component" value="Unassembled WGS sequence"/>
</dbReference>
<gene>
    <name evidence="27" type="ORF">IAB51_06360</name>
</gene>
<dbReference type="Gene3D" id="3.40.710.10">
    <property type="entry name" value="DD-peptidase/beta-lactamase superfamily"/>
    <property type="match status" value="1"/>
</dbReference>
<keyword evidence="6" id="KW-0121">Carboxypeptidase</keyword>
<keyword evidence="11" id="KW-0378">Hydrolase</keyword>
<comment type="catalytic activity">
    <reaction evidence="20">
        <text>Preferential cleavage: (Ac)2-L-Lys-D-Ala-|-D-Ala. Also transpeptidation of peptidyl-alanyl moieties that are N-acyl substituents of D-alanine.</text>
        <dbReference type="EC" id="3.4.16.4"/>
    </reaction>
</comment>
<evidence type="ECO:0000256" key="12">
    <source>
        <dbReference type="ARBA" id="ARBA00022960"/>
    </source>
</evidence>
<dbReference type="EC" id="2.4.99.28" evidence="21"/>
<evidence type="ECO:0000256" key="15">
    <source>
        <dbReference type="ARBA" id="ARBA00022989"/>
    </source>
</evidence>
<evidence type="ECO:0000256" key="9">
    <source>
        <dbReference type="ARBA" id="ARBA00022679"/>
    </source>
</evidence>
<dbReference type="Gene3D" id="1.10.3810.10">
    <property type="entry name" value="Biosynthetic peptidoglycan transglycosylase-like"/>
    <property type="match status" value="1"/>
</dbReference>
<dbReference type="InterPro" id="IPR001264">
    <property type="entry name" value="Glyco_trans_51"/>
</dbReference>
<evidence type="ECO:0000256" key="22">
    <source>
        <dbReference type="ARBA" id="ARBA00049902"/>
    </source>
</evidence>
<evidence type="ECO:0000256" key="23">
    <source>
        <dbReference type="SAM" id="MobiDB-lite"/>
    </source>
</evidence>
<comment type="caution">
    <text evidence="27">The sequence shown here is derived from an EMBL/GenBank/DDBJ whole genome shotgun (WGS) entry which is preliminary data.</text>
</comment>
<reference evidence="27" key="2">
    <citation type="journal article" date="2021" name="PeerJ">
        <title>Extensive microbial diversity within the chicken gut microbiome revealed by metagenomics and culture.</title>
        <authorList>
            <person name="Gilroy R."/>
            <person name="Ravi A."/>
            <person name="Getino M."/>
            <person name="Pursley I."/>
            <person name="Horton D.L."/>
            <person name="Alikhan N.F."/>
            <person name="Baker D."/>
            <person name="Gharbi K."/>
            <person name="Hall N."/>
            <person name="Watson M."/>
            <person name="Adriaenssens E.M."/>
            <person name="Foster-Nyarko E."/>
            <person name="Jarju S."/>
            <person name="Secka A."/>
            <person name="Antonio M."/>
            <person name="Oren A."/>
            <person name="Chaudhuri R.R."/>
            <person name="La Ragione R."/>
            <person name="Hildebrand F."/>
            <person name="Pallen M.J."/>
        </authorList>
    </citation>
    <scope>NUCLEOTIDE SEQUENCE</scope>
    <source>
        <strain evidence="27">CHK199-13235</strain>
    </source>
</reference>
<keyword evidence="13" id="KW-0735">Signal-anchor</keyword>
<protein>
    <recommendedName>
        <fullName evidence="4">Penicillin-binding protein 1A</fullName>
        <ecNumber evidence="21">2.4.99.28</ecNumber>
        <ecNumber evidence="3">3.4.16.4</ecNumber>
    </recommendedName>
</protein>
<evidence type="ECO:0000256" key="2">
    <source>
        <dbReference type="ARBA" id="ARBA00004401"/>
    </source>
</evidence>
<dbReference type="GO" id="GO:0071555">
    <property type="term" value="P:cell wall organization"/>
    <property type="evidence" value="ECO:0007669"/>
    <property type="project" value="UniProtKB-KW"/>
</dbReference>
<dbReference type="PANTHER" id="PTHR32282">
    <property type="entry name" value="BINDING PROTEIN TRANSPEPTIDASE, PUTATIVE-RELATED"/>
    <property type="match status" value="1"/>
</dbReference>
<dbReference type="SUPFAM" id="SSF53955">
    <property type="entry name" value="Lysozyme-like"/>
    <property type="match status" value="1"/>
</dbReference>
<feature type="compositionally biased region" description="Low complexity" evidence="23">
    <location>
        <begin position="718"/>
        <end position="728"/>
    </location>
</feature>
<dbReference type="EMBL" id="DVJP01000041">
    <property type="protein sequence ID" value="HIS76421.1"/>
    <property type="molecule type" value="Genomic_DNA"/>
</dbReference>
<dbReference type="InterPro" id="IPR050396">
    <property type="entry name" value="Glycosyltr_51/Transpeptidase"/>
</dbReference>
<keyword evidence="8" id="KW-0328">Glycosyltransferase</keyword>
<dbReference type="GO" id="GO:0008955">
    <property type="term" value="F:peptidoglycan glycosyltransferase activity"/>
    <property type="evidence" value="ECO:0007669"/>
    <property type="project" value="UniProtKB-EC"/>
</dbReference>
<keyword evidence="9" id="KW-0808">Transferase</keyword>
<keyword evidence="14" id="KW-0573">Peptidoglycan synthesis</keyword>
<dbReference type="InterPro" id="IPR001460">
    <property type="entry name" value="PCN-bd_Tpept"/>
</dbReference>
<evidence type="ECO:0000259" key="25">
    <source>
        <dbReference type="Pfam" id="PF00905"/>
    </source>
</evidence>
<name>A0A9D1FMA2_9FIRM</name>
<evidence type="ECO:0000256" key="21">
    <source>
        <dbReference type="ARBA" id="ARBA00044770"/>
    </source>
</evidence>
<evidence type="ECO:0000256" key="8">
    <source>
        <dbReference type="ARBA" id="ARBA00022676"/>
    </source>
</evidence>
<keyword evidence="5" id="KW-1003">Cell membrane</keyword>
<dbReference type="Pfam" id="PF00912">
    <property type="entry name" value="Transgly"/>
    <property type="match status" value="1"/>
</dbReference>
<dbReference type="GO" id="GO:0046677">
    <property type="term" value="P:response to antibiotic"/>
    <property type="evidence" value="ECO:0007669"/>
    <property type="project" value="UniProtKB-KW"/>
</dbReference>
<dbReference type="GO" id="GO:0009002">
    <property type="term" value="F:serine-type D-Ala-D-Ala carboxypeptidase activity"/>
    <property type="evidence" value="ECO:0007669"/>
    <property type="project" value="UniProtKB-EC"/>
</dbReference>
<accession>A0A9D1FMA2</accession>
<dbReference type="GO" id="GO:0030288">
    <property type="term" value="C:outer membrane-bounded periplasmic space"/>
    <property type="evidence" value="ECO:0007669"/>
    <property type="project" value="TreeGrafter"/>
</dbReference>
<keyword evidence="17" id="KW-0046">Antibiotic resistance</keyword>
<dbReference type="InterPro" id="IPR036950">
    <property type="entry name" value="PBP_transglycosylase"/>
</dbReference>
<evidence type="ECO:0000256" key="7">
    <source>
        <dbReference type="ARBA" id="ARBA00022670"/>
    </source>
</evidence>
<evidence type="ECO:0000256" key="4">
    <source>
        <dbReference type="ARBA" id="ARBA00018638"/>
    </source>
</evidence>
<keyword evidence="18" id="KW-0511">Multifunctional enzyme</keyword>
<dbReference type="SUPFAM" id="SSF56601">
    <property type="entry name" value="beta-lactamase/transpeptidase-like"/>
    <property type="match status" value="1"/>
</dbReference>
<evidence type="ECO:0000256" key="16">
    <source>
        <dbReference type="ARBA" id="ARBA00023136"/>
    </source>
</evidence>
<dbReference type="InterPro" id="IPR012338">
    <property type="entry name" value="Beta-lactam/transpept-like"/>
</dbReference>
<organism evidence="27 28">
    <name type="scientific">Candidatus Merdivicinus excrementipullorum</name>
    <dbReference type="NCBI Taxonomy" id="2840867"/>
    <lineage>
        <taxon>Bacteria</taxon>
        <taxon>Bacillati</taxon>
        <taxon>Bacillota</taxon>
        <taxon>Clostridia</taxon>
        <taxon>Eubacteriales</taxon>
        <taxon>Oscillospiraceae</taxon>
        <taxon>Oscillospiraceae incertae sedis</taxon>
        <taxon>Candidatus Merdivicinus</taxon>
    </lineage>
</organism>
<evidence type="ECO:0000256" key="19">
    <source>
        <dbReference type="ARBA" id="ARBA00023316"/>
    </source>
</evidence>
<evidence type="ECO:0000256" key="1">
    <source>
        <dbReference type="ARBA" id="ARBA00002624"/>
    </source>
</evidence>
<evidence type="ECO:0000256" key="24">
    <source>
        <dbReference type="SAM" id="Phobius"/>
    </source>
</evidence>
<comment type="catalytic activity">
    <reaction evidence="22">
        <text>[GlcNAc-(1-&gt;4)-Mur2Ac(oyl-L-Ala-gamma-D-Glu-L-Lys-D-Ala-D-Ala)](n)-di-trans,octa-cis-undecaprenyl diphosphate + beta-D-GlcNAc-(1-&gt;4)-Mur2Ac(oyl-L-Ala-gamma-D-Glu-L-Lys-D-Ala-D-Ala)-di-trans,octa-cis-undecaprenyl diphosphate = [GlcNAc-(1-&gt;4)-Mur2Ac(oyl-L-Ala-gamma-D-Glu-L-Lys-D-Ala-D-Ala)](n+1)-di-trans,octa-cis-undecaprenyl diphosphate + di-trans,octa-cis-undecaprenyl diphosphate + H(+)</text>
        <dbReference type="Rhea" id="RHEA:23708"/>
        <dbReference type="Rhea" id="RHEA-COMP:9602"/>
        <dbReference type="Rhea" id="RHEA-COMP:9603"/>
        <dbReference type="ChEBI" id="CHEBI:15378"/>
        <dbReference type="ChEBI" id="CHEBI:58405"/>
        <dbReference type="ChEBI" id="CHEBI:60033"/>
        <dbReference type="ChEBI" id="CHEBI:78435"/>
        <dbReference type="EC" id="2.4.99.28"/>
    </reaction>
</comment>
<comment type="subcellular location">
    <subcellularLocation>
        <location evidence="2">Cell membrane</location>
        <topology evidence="2">Single-pass type II membrane protein</topology>
    </subcellularLocation>
</comment>
<dbReference type="GO" id="GO:0008658">
    <property type="term" value="F:penicillin binding"/>
    <property type="evidence" value="ECO:0007669"/>
    <property type="project" value="InterPro"/>
</dbReference>
<keyword evidence="10 24" id="KW-0812">Transmembrane</keyword>
<keyword evidence="19" id="KW-0961">Cell wall biogenesis/degradation</keyword>
<dbReference type="InterPro" id="IPR023346">
    <property type="entry name" value="Lysozyme-like_dom_sf"/>
</dbReference>
<dbReference type="GO" id="GO:0009252">
    <property type="term" value="P:peptidoglycan biosynthetic process"/>
    <property type="evidence" value="ECO:0007669"/>
    <property type="project" value="UniProtKB-KW"/>
</dbReference>
<dbReference type="Pfam" id="PF00905">
    <property type="entry name" value="Transpeptidase"/>
    <property type="match status" value="1"/>
</dbReference>
<reference evidence="27" key="1">
    <citation type="submission" date="2020-10" db="EMBL/GenBank/DDBJ databases">
        <authorList>
            <person name="Gilroy R."/>
        </authorList>
    </citation>
    <scope>NUCLEOTIDE SEQUENCE</scope>
    <source>
        <strain evidence="27">CHK199-13235</strain>
    </source>
</reference>
<dbReference type="EC" id="3.4.16.4" evidence="3"/>
<evidence type="ECO:0000256" key="17">
    <source>
        <dbReference type="ARBA" id="ARBA00023251"/>
    </source>
</evidence>
<sequence length="743" mass="82062">MPAKSTTRKRKKGAPFWTAVQNVMGHIGRLFVTLFLIGVITGCVVVTAVTIYVMNFMETDAGIDLDNVSMAQTTIFYAANTSGEMEEAYRMSADENHIEVTLDQIPQHVQDAFVYTEDKRFYEHSGVDWFRTASVTARYLLRLPGAGQGGSTITQQVVRNLTLDDDVTPVRKIREIFRAIQLEKEYSKDEILETYLNIVFMGGNNRGVEAASQAYFGCHVWELTVPQAASLAGMTQSPNTRRPDLYPDENKERRDYALDCMLEAGVITQEEHDEYVNTPVETVDKSQSQVDDGQTGQSAQGVTSYYTDAVIEEVIADLMEQNDWTREYATDRLKRGGYRIYMNVNPTYQQILEEKFLDWQTFSPNQLSENSNGEIPQAAFVLMDYEGRVLALVGGKGEKTQSRNFNRATQAGRSPGSAIKPIAVYAPALEYDLINWSTVLVDSPVMQLNGKNYPSNFSGKYEGEVTVVYALRKSLNTIPMKIIQTLTTQRAVDFMENKVGITTLLKDGSDYGPSLSLGSVTNGIYLDELTAAYAPFGNGGYYYEPATYSRIEDANGNMIYDNTSAQNRAISEDTAAIMNRLLRQVVIGDQGTGHRAAMGSMEVIGKTGTSQDYHDRLFVGLTPYYIGGFWTGYDTPAELPESQLYAPDKVWNTVMTDIHEGLEAKSFELSGDVVAIEFCTESGMAVGPNCTKTETGYYKKNAKPEICDYPHGADTEESSGSGSTPTGPDGSGSGGPMDAPVIE</sequence>